<gene>
    <name evidence="1" type="ORF">VDGE_20994</name>
</gene>
<reference evidence="1 2" key="1">
    <citation type="submission" date="2018-12" db="EMBL/GenBank/DDBJ databases">
        <title>Genome of Verticillium dahliae isolate Getta Getta.</title>
        <authorList>
            <person name="Gardiner D.M."/>
        </authorList>
    </citation>
    <scope>NUCLEOTIDE SEQUENCE [LARGE SCALE GENOMIC DNA]</scope>
    <source>
        <strain evidence="1 2">Getta Getta</strain>
    </source>
</reference>
<sequence>MSSSRGKTVACTWPSFVLTWLRQAARPADLPRRNWEEYIAGIGMIQANEKRRQNGLPLLEHGIILTGLHESSSDPRPHITLAAATKSMRKHHQHVVVHSRLSSSRFEDAEFVGSEEFPDNVRKDDERLRNSYASPIQTRASLIIKDSESVPVGCIVTSGRVQWYFLNDEQELVYLEEDNFYRAGQGGSQHLRASSVLNHDHPILNPQTWKELWRS</sequence>
<dbReference type="Proteomes" id="UP000288725">
    <property type="component" value="Chromosome 3"/>
</dbReference>
<evidence type="ECO:0000313" key="2">
    <source>
        <dbReference type="Proteomes" id="UP000288725"/>
    </source>
</evidence>
<organism evidence="1 2">
    <name type="scientific">Verticillium dahliae</name>
    <name type="common">Verticillium wilt</name>
    <dbReference type="NCBI Taxonomy" id="27337"/>
    <lineage>
        <taxon>Eukaryota</taxon>
        <taxon>Fungi</taxon>
        <taxon>Dikarya</taxon>
        <taxon>Ascomycota</taxon>
        <taxon>Pezizomycotina</taxon>
        <taxon>Sordariomycetes</taxon>
        <taxon>Hypocreomycetidae</taxon>
        <taxon>Glomerellales</taxon>
        <taxon>Plectosphaerellaceae</taxon>
        <taxon>Verticillium</taxon>
    </lineage>
</organism>
<dbReference type="AlphaFoldDB" id="A0A444RSJ1"/>
<proteinExistence type="predicted"/>
<comment type="caution">
    <text evidence="1">The sequence shown here is derived from an EMBL/GenBank/DDBJ whole genome shotgun (WGS) entry which is preliminary data.</text>
</comment>
<name>A0A444RSJ1_VERDA</name>
<protein>
    <submittedName>
        <fullName evidence="1">Uncharacterized protein</fullName>
    </submittedName>
</protein>
<dbReference type="EMBL" id="RSDZ01000095">
    <property type="protein sequence ID" value="RXG44172.1"/>
    <property type="molecule type" value="Genomic_DNA"/>
</dbReference>
<evidence type="ECO:0000313" key="1">
    <source>
        <dbReference type="EMBL" id="RXG44172.1"/>
    </source>
</evidence>
<accession>A0A444RSJ1</accession>